<protein>
    <submittedName>
        <fullName evidence="1">Uncharacterized protein</fullName>
    </submittedName>
</protein>
<sequence>MRTWLITGNRTTVERARALFETDAFGAPAVLNAAGALANVRHRLDAVHAEPVG</sequence>
<reference evidence="2" key="1">
    <citation type="journal article" date="2019" name="Int. J. Syst. Evol. Microbiol.">
        <title>The Global Catalogue of Microorganisms (GCM) 10K type strain sequencing project: providing services to taxonomists for standard genome sequencing and annotation.</title>
        <authorList>
            <consortium name="The Broad Institute Genomics Platform"/>
            <consortium name="The Broad Institute Genome Sequencing Center for Infectious Disease"/>
            <person name="Wu L."/>
            <person name="Ma J."/>
        </authorList>
    </citation>
    <scope>NUCLEOTIDE SEQUENCE [LARGE SCALE GENOMIC DNA]</scope>
    <source>
        <strain evidence="2">JCM 18304</strain>
    </source>
</reference>
<dbReference type="Proteomes" id="UP001501570">
    <property type="component" value="Unassembled WGS sequence"/>
</dbReference>
<gene>
    <name evidence="1" type="ORF">GCM10023322_39470</name>
</gene>
<evidence type="ECO:0000313" key="2">
    <source>
        <dbReference type="Proteomes" id="UP001501570"/>
    </source>
</evidence>
<dbReference type="RefSeq" id="WP_345631529.1">
    <property type="nucleotide sequence ID" value="NZ_BAABJQ010000011.1"/>
</dbReference>
<keyword evidence="2" id="KW-1185">Reference proteome</keyword>
<proteinExistence type="predicted"/>
<evidence type="ECO:0000313" key="1">
    <source>
        <dbReference type="EMBL" id="GAA5188543.1"/>
    </source>
</evidence>
<dbReference type="EMBL" id="BAABJQ010000011">
    <property type="protein sequence ID" value="GAA5188543.1"/>
    <property type="molecule type" value="Genomic_DNA"/>
</dbReference>
<accession>A0ABP9RY16</accession>
<organism evidence="1 2">
    <name type="scientific">Rugosimonospora acidiphila</name>
    <dbReference type="NCBI Taxonomy" id="556531"/>
    <lineage>
        <taxon>Bacteria</taxon>
        <taxon>Bacillati</taxon>
        <taxon>Actinomycetota</taxon>
        <taxon>Actinomycetes</taxon>
        <taxon>Micromonosporales</taxon>
        <taxon>Micromonosporaceae</taxon>
        <taxon>Rugosimonospora</taxon>
    </lineage>
</organism>
<comment type="caution">
    <text evidence="1">The sequence shown here is derived from an EMBL/GenBank/DDBJ whole genome shotgun (WGS) entry which is preliminary data.</text>
</comment>
<name>A0ABP9RY16_9ACTN</name>